<dbReference type="EnsemblMetazoa" id="CJA11908b.1">
    <property type="protein sequence ID" value="CJA11908b.1"/>
    <property type="gene ID" value="WBGene00131112"/>
</dbReference>
<sequence length="111" mass="12415">MSKAVAIVGAQMAASQAPVSEVKELWFVDVQALFQNYANLRSFAKTDEAQTTIGGLVFGRKARKQVIHVFFAYAEDLIDSNLHMEMSQNSRNFQVRGRKEHIKAGKKRSAV</sequence>
<organism evidence="2 3">
    <name type="scientific">Caenorhabditis japonica</name>
    <dbReference type="NCBI Taxonomy" id="281687"/>
    <lineage>
        <taxon>Eukaryota</taxon>
        <taxon>Metazoa</taxon>
        <taxon>Ecdysozoa</taxon>
        <taxon>Nematoda</taxon>
        <taxon>Chromadorea</taxon>
        <taxon>Rhabditida</taxon>
        <taxon>Rhabditina</taxon>
        <taxon>Rhabditomorpha</taxon>
        <taxon>Rhabditoidea</taxon>
        <taxon>Rhabditidae</taxon>
        <taxon>Peloderinae</taxon>
        <taxon>Caenorhabditis</taxon>
    </lineage>
</organism>
<dbReference type="InterPro" id="IPR054308">
    <property type="entry name" value="UFSP_MPN"/>
</dbReference>
<accession>A0A8R1DU07</accession>
<feature type="domain" description="UFSP N-terminal MPN" evidence="1">
    <location>
        <begin position="54"/>
        <end position="86"/>
    </location>
</feature>
<evidence type="ECO:0000313" key="2">
    <source>
        <dbReference type="EnsemblMetazoa" id="CJA11908b.1"/>
    </source>
</evidence>
<protein>
    <recommendedName>
        <fullName evidence="1">UFSP N-terminal MPN domain-containing protein</fullName>
    </recommendedName>
</protein>
<proteinExistence type="predicted"/>
<keyword evidence="3" id="KW-1185">Reference proteome</keyword>
<dbReference type="Pfam" id="PF22084">
    <property type="entry name" value="UfSP_MPN_N"/>
    <property type="match status" value="1"/>
</dbReference>
<dbReference type="AlphaFoldDB" id="A0A8R1DU07"/>
<name>A0A8R1DU07_CAEJA</name>
<reference evidence="2" key="2">
    <citation type="submission" date="2022-06" db="UniProtKB">
        <authorList>
            <consortium name="EnsemblMetazoa"/>
        </authorList>
    </citation>
    <scope>IDENTIFICATION</scope>
    <source>
        <strain evidence="2">DF5081</strain>
    </source>
</reference>
<evidence type="ECO:0000259" key="1">
    <source>
        <dbReference type="Pfam" id="PF22084"/>
    </source>
</evidence>
<dbReference type="Proteomes" id="UP000005237">
    <property type="component" value="Unassembled WGS sequence"/>
</dbReference>
<reference evidence="3" key="1">
    <citation type="submission" date="2010-08" db="EMBL/GenBank/DDBJ databases">
        <authorList>
            <consortium name="Caenorhabditis japonica Sequencing Consortium"/>
            <person name="Wilson R.K."/>
        </authorList>
    </citation>
    <scope>NUCLEOTIDE SEQUENCE [LARGE SCALE GENOMIC DNA]</scope>
    <source>
        <strain evidence="3">DF5081</strain>
    </source>
</reference>
<evidence type="ECO:0000313" key="3">
    <source>
        <dbReference type="Proteomes" id="UP000005237"/>
    </source>
</evidence>